<evidence type="ECO:0000313" key="2">
    <source>
        <dbReference type="Proteomes" id="UP000774750"/>
    </source>
</evidence>
<accession>A0A938X5Y0</accession>
<keyword evidence="2" id="KW-1185">Reference proteome</keyword>
<reference evidence="1" key="1">
    <citation type="submission" date="2020-08" db="EMBL/GenBank/DDBJ databases">
        <authorList>
            <person name="Cejkova D."/>
            <person name="Kubasova T."/>
            <person name="Jahodarova E."/>
            <person name="Rychlik I."/>
        </authorList>
    </citation>
    <scope>NUCLEOTIDE SEQUENCE</scope>
    <source>
        <strain evidence="1">An559</strain>
    </source>
</reference>
<proteinExistence type="predicted"/>
<sequence length="68" mass="7684">MANKVEIKDFYGRVIGTVIEESNGDKTIKDFYGRPLGYYKKSRDVTTDFYGRVVASGDQLAMLLNAEK</sequence>
<gene>
    <name evidence="1" type="ORF">H6A12_04900</name>
</gene>
<reference evidence="1" key="2">
    <citation type="journal article" date="2021" name="Sci. Rep.">
        <title>The distribution of antibiotic resistance genes in chicken gut microbiota commensals.</title>
        <authorList>
            <person name="Juricova H."/>
            <person name="Matiasovicova J."/>
            <person name="Kubasova T."/>
            <person name="Cejkova D."/>
            <person name="Rychlik I."/>
        </authorList>
    </citation>
    <scope>NUCLEOTIDE SEQUENCE</scope>
    <source>
        <strain evidence="1">An559</strain>
    </source>
</reference>
<evidence type="ECO:0000313" key="1">
    <source>
        <dbReference type="EMBL" id="MBM6920493.1"/>
    </source>
</evidence>
<name>A0A938X5Y0_9FIRM</name>
<dbReference type="RefSeq" id="WP_191494485.1">
    <property type="nucleotide sequence ID" value="NZ_JACJKY010000006.1"/>
</dbReference>
<dbReference type="EMBL" id="JACJKY010000006">
    <property type="protein sequence ID" value="MBM6920493.1"/>
    <property type="molecule type" value="Genomic_DNA"/>
</dbReference>
<dbReference type="AlphaFoldDB" id="A0A938X5Y0"/>
<comment type="caution">
    <text evidence="1">The sequence shown here is derived from an EMBL/GenBank/DDBJ whole genome shotgun (WGS) entry which is preliminary data.</text>
</comment>
<dbReference type="Proteomes" id="UP000774750">
    <property type="component" value="Unassembled WGS sequence"/>
</dbReference>
<organism evidence="1 2">
    <name type="scientific">Merdimmobilis hominis</name>
    <dbReference type="NCBI Taxonomy" id="2897707"/>
    <lineage>
        <taxon>Bacteria</taxon>
        <taxon>Bacillati</taxon>
        <taxon>Bacillota</taxon>
        <taxon>Clostridia</taxon>
        <taxon>Eubacteriales</taxon>
        <taxon>Oscillospiraceae</taxon>
        <taxon>Merdimmobilis</taxon>
    </lineage>
</organism>
<protein>
    <submittedName>
        <fullName evidence="1">Uncharacterized protein</fullName>
    </submittedName>
</protein>